<evidence type="ECO:0000313" key="1">
    <source>
        <dbReference type="EMBL" id="MEA5480303.1"/>
    </source>
</evidence>
<protein>
    <submittedName>
        <fullName evidence="1">Uncharacterized protein</fullName>
    </submittedName>
</protein>
<dbReference type="Proteomes" id="UP001301388">
    <property type="component" value="Unassembled WGS sequence"/>
</dbReference>
<proteinExistence type="predicted"/>
<dbReference type="EMBL" id="JAYGIE010000117">
    <property type="protein sequence ID" value="MEA5480303.1"/>
    <property type="molecule type" value="Genomic_DNA"/>
</dbReference>
<gene>
    <name evidence="1" type="ORF">VB774_21940</name>
</gene>
<reference evidence="1 2" key="1">
    <citation type="submission" date="2023-12" db="EMBL/GenBank/DDBJ databases">
        <title>Baltic Sea Cyanobacteria.</title>
        <authorList>
            <person name="Delbaje E."/>
            <person name="Fewer D.P."/>
            <person name="Shishido T.K."/>
        </authorList>
    </citation>
    <scope>NUCLEOTIDE SEQUENCE [LARGE SCALE GENOMIC DNA]</scope>
    <source>
        <strain evidence="1 2">UHCC 0370</strain>
    </source>
</reference>
<keyword evidence="2" id="KW-1185">Reference proteome</keyword>
<organism evidence="1 2">
    <name type="scientific">Pseudanabaena galeata UHCC 0370</name>
    <dbReference type="NCBI Taxonomy" id="3110310"/>
    <lineage>
        <taxon>Bacteria</taxon>
        <taxon>Bacillati</taxon>
        <taxon>Cyanobacteriota</taxon>
        <taxon>Cyanophyceae</taxon>
        <taxon>Pseudanabaenales</taxon>
        <taxon>Pseudanabaenaceae</taxon>
        <taxon>Pseudanabaena</taxon>
    </lineage>
</organism>
<dbReference type="RefSeq" id="WP_281009215.1">
    <property type="nucleotide sequence ID" value="NZ_JAYGIE010000117.1"/>
</dbReference>
<comment type="caution">
    <text evidence="1">The sequence shown here is derived from an EMBL/GenBank/DDBJ whole genome shotgun (WGS) entry which is preliminary data.</text>
</comment>
<sequence length="133" mass="15240">MYQIDWGAKSCQASQRQNLSLQSRNHRLAIATFFSFQISTLTMMPMLSFAETQSKPFVQEDTPEEVLRAEIYTDARSPIDGKQLSAAEYTELMEKLRSLDGIPPEDLVSPKVREVIGLLKLRKFLKQFIPFIP</sequence>
<accession>A0ABU5TQP6</accession>
<evidence type="ECO:0000313" key="2">
    <source>
        <dbReference type="Proteomes" id="UP001301388"/>
    </source>
</evidence>
<name>A0ABU5TQP6_9CYAN</name>